<dbReference type="EMBL" id="JAEDAL010000008">
    <property type="protein sequence ID" value="MBH9553967.1"/>
    <property type="molecule type" value="Genomic_DNA"/>
</dbReference>
<feature type="signal peptide" evidence="4">
    <location>
        <begin position="1"/>
        <end position="18"/>
    </location>
</feature>
<dbReference type="PROSITE" id="PS01123">
    <property type="entry name" value="TNASE_1"/>
    <property type="match status" value="1"/>
</dbReference>
<evidence type="ECO:0000256" key="1">
    <source>
        <dbReference type="ARBA" id="ARBA00022722"/>
    </source>
</evidence>
<evidence type="ECO:0000313" key="7">
    <source>
        <dbReference type="Proteomes" id="UP000620139"/>
    </source>
</evidence>
<name>A0A931NEA8_9BURK</name>
<accession>A0A931NEA8</accession>
<dbReference type="GO" id="GO:0016787">
    <property type="term" value="F:hydrolase activity"/>
    <property type="evidence" value="ECO:0007669"/>
    <property type="project" value="UniProtKB-KW"/>
</dbReference>
<dbReference type="GO" id="GO:0003676">
    <property type="term" value="F:nucleic acid binding"/>
    <property type="evidence" value="ECO:0007669"/>
    <property type="project" value="InterPro"/>
</dbReference>
<gene>
    <name evidence="6" type="ORF">I7X43_14055</name>
</gene>
<dbReference type="RefSeq" id="WP_198101588.1">
    <property type="nucleotide sequence ID" value="NZ_JAEDAL010000008.1"/>
</dbReference>
<keyword evidence="3" id="KW-0378">Hydrolase</keyword>
<evidence type="ECO:0000256" key="3">
    <source>
        <dbReference type="ARBA" id="ARBA00022801"/>
    </source>
</evidence>
<reference evidence="6" key="1">
    <citation type="submission" date="2020-12" db="EMBL/GenBank/DDBJ databases">
        <title>The genome sequence of Inhella sp. 4Y17.</title>
        <authorList>
            <person name="Liu Y."/>
        </authorList>
    </citation>
    <scope>NUCLEOTIDE SEQUENCE</scope>
    <source>
        <strain evidence="6">4Y10</strain>
    </source>
</reference>
<dbReference type="PANTHER" id="PTHR12302">
    <property type="entry name" value="EBNA2 BINDING PROTEIN P100"/>
    <property type="match status" value="1"/>
</dbReference>
<feature type="chain" id="PRO_5037197021" evidence="4">
    <location>
        <begin position="19"/>
        <end position="159"/>
    </location>
</feature>
<protein>
    <submittedName>
        <fullName evidence="6">Thermonuclease family protein</fullName>
    </submittedName>
</protein>
<dbReference type="AlphaFoldDB" id="A0A931NEA8"/>
<evidence type="ECO:0000313" key="6">
    <source>
        <dbReference type="EMBL" id="MBH9553967.1"/>
    </source>
</evidence>
<evidence type="ECO:0000259" key="5">
    <source>
        <dbReference type="PROSITE" id="PS50830"/>
    </source>
</evidence>
<proteinExistence type="predicted"/>
<sequence length="159" mass="17830">MFLVGTLAMWASINSAHAYTIVGQVVGVHDGDTITLLDTSRSRHKIRLDGIDAPELGQPFGRSAKTTLATLVVHREVSADCGKSDRYGREICRVLIDGVDAGGEMLRAGMAWFYKRYARELPLNRRSHYAELEGIAQSERRGLWSDPHPVPPWQWRKKS</sequence>
<dbReference type="InterPro" id="IPR016071">
    <property type="entry name" value="Staphylococal_nuclease_OB-fold"/>
</dbReference>
<dbReference type="InterPro" id="IPR035437">
    <property type="entry name" value="SNase_OB-fold_sf"/>
</dbReference>
<keyword evidence="4" id="KW-0732">Signal</keyword>
<evidence type="ECO:0000256" key="4">
    <source>
        <dbReference type="SAM" id="SignalP"/>
    </source>
</evidence>
<dbReference type="Pfam" id="PF00565">
    <property type="entry name" value="SNase"/>
    <property type="match status" value="1"/>
</dbReference>
<feature type="domain" description="TNase-like" evidence="5">
    <location>
        <begin position="19"/>
        <end position="146"/>
    </location>
</feature>
<dbReference type="PROSITE" id="PS50830">
    <property type="entry name" value="TNASE_3"/>
    <property type="match status" value="1"/>
</dbReference>
<organism evidence="6 7">
    <name type="scientific">Inhella gelatinilytica</name>
    <dbReference type="NCBI Taxonomy" id="2795030"/>
    <lineage>
        <taxon>Bacteria</taxon>
        <taxon>Pseudomonadati</taxon>
        <taxon>Pseudomonadota</taxon>
        <taxon>Betaproteobacteria</taxon>
        <taxon>Burkholderiales</taxon>
        <taxon>Sphaerotilaceae</taxon>
        <taxon>Inhella</taxon>
    </lineage>
</organism>
<dbReference type="InterPro" id="IPR002071">
    <property type="entry name" value="Thermonucl_AS"/>
</dbReference>
<keyword evidence="2" id="KW-0255">Endonuclease</keyword>
<dbReference type="GO" id="GO:0004519">
    <property type="term" value="F:endonuclease activity"/>
    <property type="evidence" value="ECO:0007669"/>
    <property type="project" value="UniProtKB-KW"/>
</dbReference>
<comment type="caution">
    <text evidence="6">The sequence shown here is derived from an EMBL/GenBank/DDBJ whole genome shotgun (WGS) entry which is preliminary data.</text>
</comment>
<dbReference type="Gene3D" id="2.40.50.90">
    <property type="match status" value="1"/>
</dbReference>
<dbReference type="Proteomes" id="UP000620139">
    <property type="component" value="Unassembled WGS sequence"/>
</dbReference>
<keyword evidence="1" id="KW-0540">Nuclease</keyword>
<keyword evidence="7" id="KW-1185">Reference proteome</keyword>
<dbReference type="PANTHER" id="PTHR12302:SF3">
    <property type="entry name" value="SERINE_THREONINE-PROTEIN KINASE 31"/>
    <property type="match status" value="1"/>
</dbReference>
<dbReference type="SMART" id="SM00318">
    <property type="entry name" value="SNc"/>
    <property type="match status" value="1"/>
</dbReference>
<dbReference type="SUPFAM" id="SSF50199">
    <property type="entry name" value="Staphylococcal nuclease"/>
    <property type="match status" value="1"/>
</dbReference>
<evidence type="ECO:0000256" key="2">
    <source>
        <dbReference type="ARBA" id="ARBA00022759"/>
    </source>
</evidence>